<gene>
    <name evidence="7" type="ORF">Mgrana_02145</name>
</gene>
<evidence type="ECO:0000256" key="3">
    <source>
        <dbReference type="ARBA" id="ARBA00022692"/>
    </source>
</evidence>
<feature type="transmembrane region" description="Helical" evidence="6">
    <location>
        <begin position="41"/>
        <end position="67"/>
    </location>
</feature>
<keyword evidence="4 6" id="KW-1133">Transmembrane helix</keyword>
<feature type="transmembrane region" description="Helical" evidence="6">
    <location>
        <begin position="246"/>
        <end position="269"/>
    </location>
</feature>
<keyword evidence="3 6" id="KW-0812">Transmembrane</keyword>
<feature type="transmembrane region" description="Helical" evidence="6">
    <location>
        <begin position="172"/>
        <end position="193"/>
    </location>
</feature>
<organism evidence="7 8">
    <name type="scientific">Meiothermus granaticius NBRC 107808</name>
    <dbReference type="NCBI Taxonomy" id="1227551"/>
    <lineage>
        <taxon>Bacteria</taxon>
        <taxon>Thermotogati</taxon>
        <taxon>Deinococcota</taxon>
        <taxon>Deinococci</taxon>
        <taxon>Thermales</taxon>
        <taxon>Thermaceae</taxon>
        <taxon>Meiothermus</taxon>
    </lineage>
</organism>
<accession>A0A399F5N1</accession>
<evidence type="ECO:0000256" key="5">
    <source>
        <dbReference type="ARBA" id="ARBA00023136"/>
    </source>
</evidence>
<dbReference type="InterPro" id="IPR002797">
    <property type="entry name" value="Polysacc_synth"/>
</dbReference>
<sequence>MKILYASTLRRTMWILLSYFARFGFQAASFSLVARSLGSDGFGVFSATLALTLFISPFVELGAYTLIIRDVTVKSYPRLVLGSNLSLIFFSLPIGLLVAVGIKLILLPHISMISFLAVALAVFLGGRLQVIASAMNVATDKAWRNSVVEIISGVLQTILAIVLLLMKGSVEIWCALFLAQYLTVGIASLGWVAKDIGIETVKLTSLSRGRIWEGLSFATSTSASGTYTEIDKTLLIRFTDAHITGFYAAGFRVVLFAAIPLVAFLAAVSPRFFIEGNSSPRAAFAFAKRIMPYTLGLGLTASVGLWFVAPLIPVVIGSDFSETPMVVRWIALYILIQAFQYPLADALTASGLQTMRTVGQIAGVAVNIGLNLWLIPVYDWRGAAFSALITQLCLLMFFAGAWWHTLSGKHHR</sequence>
<proteinExistence type="predicted"/>
<protein>
    <submittedName>
        <fullName evidence="7">Uncharacterized protein</fullName>
    </submittedName>
</protein>
<evidence type="ECO:0000256" key="2">
    <source>
        <dbReference type="ARBA" id="ARBA00022475"/>
    </source>
</evidence>
<feature type="transmembrane region" description="Helical" evidence="6">
    <location>
        <begin position="87"/>
        <end position="106"/>
    </location>
</feature>
<dbReference type="InterPro" id="IPR050833">
    <property type="entry name" value="Poly_Biosynth_Transport"/>
</dbReference>
<dbReference type="Pfam" id="PF01943">
    <property type="entry name" value="Polysacc_synt"/>
    <property type="match status" value="1"/>
</dbReference>
<dbReference type="Proteomes" id="UP000266178">
    <property type="component" value="Unassembled WGS sequence"/>
</dbReference>
<feature type="transmembrane region" description="Helical" evidence="6">
    <location>
        <begin position="290"/>
        <end position="309"/>
    </location>
</feature>
<keyword evidence="2" id="KW-1003">Cell membrane</keyword>
<evidence type="ECO:0000256" key="1">
    <source>
        <dbReference type="ARBA" id="ARBA00004651"/>
    </source>
</evidence>
<dbReference type="PANTHER" id="PTHR30250:SF11">
    <property type="entry name" value="O-ANTIGEN TRANSPORTER-RELATED"/>
    <property type="match status" value="1"/>
</dbReference>
<keyword evidence="5 6" id="KW-0472">Membrane</keyword>
<feature type="transmembrane region" description="Helical" evidence="6">
    <location>
        <begin position="12"/>
        <end position="34"/>
    </location>
</feature>
<comment type="subcellular location">
    <subcellularLocation>
        <location evidence="1">Cell membrane</location>
        <topology evidence="1">Multi-pass membrane protein</topology>
    </subcellularLocation>
</comment>
<name>A0A399F5N1_9DEIN</name>
<comment type="caution">
    <text evidence="7">The sequence shown here is derived from an EMBL/GenBank/DDBJ whole genome shotgun (WGS) entry which is preliminary data.</text>
</comment>
<dbReference type="RefSeq" id="WP_170146454.1">
    <property type="nucleotide sequence ID" value="NZ_BJXM01000010.1"/>
</dbReference>
<dbReference type="EMBL" id="QWLB01000028">
    <property type="protein sequence ID" value="RIH91964.1"/>
    <property type="molecule type" value="Genomic_DNA"/>
</dbReference>
<dbReference type="AlphaFoldDB" id="A0A399F5N1"/>
<feature type="transmembrane region" description="Helical" evidence="6">
    <location>
        <begin position="329"/>
        <end position="349"/>
    </location>
</feature>
<feature type="transmembrane region" description="Helical" evidence="6">
    <location>
        <begin position="361"/>
        <end position="378"/>
    </location>
</feature>
<keyword evidence="8" id="KW-1185">Reference proteome</keyword>
<evidence type="ECO:0000256" key="4">
    <source>
        <dbReference type="ARBA" id="ARBA00022989"/>
    </source>
</evidence>
<dbReference type="PANTHER" id="PTHR30250">
    <property type="entry name" value="PST FAMILY PREDICTED COLANIC ACID TRANSPORTER"/>
    <property type="match status" value="1"/>
</dbReference>
<evidence type="ECO:0000313" key="7">
    <source>
        <dbReference type="EMBL" id="RIH91964.1"/>
    </source>
</evidence>
<dbReference type="GO" id="GO:0005886">
    <property type="term" value="C:plasma membrane"/>
    <property type="evidence" value="ECO:0007669"/>
    <property type="project" value="UniProtKB-SubCell"/>
</dbReference>
<feature type="transmembrane region" description="Helical" evidence="6">
    <location>
        <begin position="113"/>
        <end position="135"/>
    </location>
</feature>
<evidence type="ECO:0000256" key="6">
    <source>
        <dbReference type="SAM" id="Phobius"/>
    </source>
</evidence>
<reference evidence="7 8" key="1">
    <citation type="submission" date="2018-08" db="EMBL/GenBank/DDBJ databases">
        <title>Meiothermus granaticius genome AF-68 sequencing project.</title>
        <authorList>
            <person name="Da Costa M.S."/>
            <person name="Albuquerque L."/>
            <person name="Raposo P."/>
            <person name="Froufe H.J.C."/>
            <person name="Barroso C.S."/>
            <person name="Egas C."/>
        </authorList>
    </citation>
    <scope>NUCLEOTIDE SEQUENCE [LARGE SCALE GENOMIC DNA]</scope>
    <source>
        <strain evidence="7 8">AF-68</strain>
    </source>
</reference>
<feature type="transmembrane region" description="Helical" evidence="6">
    <location>
        <begin position="147"/>
        <end position="165"/>
    </location>
</feature>
<feature type="transmembrane region" description="Helical" evidence="6">
    <location>
        <begin position="384"/>
        <end position="403"/>
    </location>
</feature>
<evidence type="ECO:0000313" key="8">
    <source>
        <dbReference type="Proteomes" id="UP000266178"/>
    </source>
</evidence>